<dbReference type="PANTHER" id="PTHR12526">
    <property type="entry name" value="GLYCOSYLTRANSFERASE"/>
    <property type="match status" value="1"/>
</dbReference>
<feature type="domain" description="Glycosyl transferase family 1" evidence="1">
    <location>
        <begin position="2"/>
        <end position="84"/>
    </location>
</feature>
<organism evidence="2">
    <name type="scientific">marine sediment metagenome</name>
    <dbReference type="NCBI Taxonomy" id="412755"/>
    <lineage>
        <taxon>unclassified sequences</taxon>
        <taxon>metagenomes</taxon>
        <taxon>ecological metagenomes</taxon>
    </lineage>
</organism>
<evidence type="ECO:0000259" key="1">
    <source>
        <dbReference type="Pfam" id="PF00534"/>
    </source>
</evidence>
<evidence type="ECO:0000313" key="2">
    <source>
        <dbReference type="EMBL" id="GAG51748.1"/>
    </source>
</evidence>
<dbReference type="Gene3D" id="3.40.50.2000">
    <property type="entry name" value="Glycogen Phosphorylase B"/>
    <property type="match status" value="2"/>
</dbReference>
<dbReference type="GO" id="GO:0016757">
    <property type="term" value="F:glycosyltransferase activity"/>
    <property type="evidence" value="ECO:0007669"/>
    <property type="project" value="InterPro"/>
</dbReference>
<dbReference type="Pfam" id="PF00534">
    <property type="entry name" value="Glycos_transf_1"/>
    <property type="match status" value="1"/>
</dbReference>
<dbReference type="EMBL" id="BARS01056126">
    <property type="protein sequence ID" value="GAG51748.1"/>
    <property type="molecule type" value="Genomic_DNA"/>
</dbReference>
<dbReference type="AlphaFoldDB" id="X0YTS1"/>
<reference evidence="2" key="1">
    <citation type="journal article" date="2014" name="Front. Microbiol.">
        <title>High frequency of phylogenetically diverse reductive dehalogenase-homologous genes in deep subseafloor sedimentary metagenomes.</title>
        <authorList>
            <person name="Kawai M."/>
            <person name="Futagami T."/>
            <person name="Toyoda A."/>
            <person name="Takaki Y."/>
            <person name="Nishi S."/>
            <person name="Hori S."/>
            <person name="Arai W."/>
            <person name="Tsubouchi T."/>
            <person name="Morono Y."/>
            <person name="Uchiyama I."/>
            <person name="Ito T."/>
            <person name="Fujiyama A."/>
            <person name="Inagaki F."/>
            <person name="Takami H."/>
        </authorList>
    </citation>
    <scope>NUCLEOTIDE SEQUENCE</scope>
    <source>
        <strain evidence="2">Expedition CK06-06</strain>
    </source>
</reference>
<accession>X0YTS1</accession>
<sequence>TYYQTADLFCTPATGEESFGIILLEAMAASKPIVASAIEGYASVMSHGVEGLMVPPRDEQALASALIQLLGDEPLRREMGARGRLKAEECSWPNVARRVIEYYTSLRNGS</sequence>
<feature type="non-terminal residue" evidence="2">
    <location>
        <position position="1"/>
    </location>
</feature>
<dbReference type="InterPro" id="IPR001296">
    <property type="entry name" value="Glyco_trans_1"/>
</dbReference>
<comment type="caution">
    <text evidence="2">The sequence shown here is derived from an EMBL/GenBank/DDBJ whole genome shotgun (WGS) entry which is preliminary data.</text>
</comment>
<protein>
    <recommendedName>
        <fullName evidence="1">Glycosyl transferase family 1 domain-containing protein</fullName>
    </recommendedName>
</protein>
<name>X0YTS1_9ZZZZ</name>
<dbReference type="CDD" id="cd03801">
    <property type="entry name" value="GT4_PimA-like"/>
    <property type="match status" value="1"/>
</dbReference>
<gene>
    <name evidence="2" type="ORF">S01H1_82744</name>
</gene>
<proteinExistence type="predicted"/>
<dbReference type="SUPFAM" id="SSF53756">
    <property type="entry name" value="UDP-Glycosyltransferase/glycogen phosphorylase"/>
    <property type="match status" value="1"/>
</dbReference>